<dbReference type="AlphaFoldDB" id="A0A3F2RGN6"/>
<dbReference type="InterPro" id="IPR027989">
    <property type="entry name" value="DUF4461"/>
</dbReference>
<evidence type="ECO:0000313" key="2">
    <source>
        <dbReference type="EMBL" id="RLN49663.1"/>
    </source>
</evidence>
<accession>A0A3F2RGN6</accession>
<proteinExistence type="predicted"/>
<sequence>MAVMILLQTLRKYSRANKEGIFTPRDFLRGATIDISANPSGIDFGNEYRIKLNPADVPVQWVQVFETIDENMVTFMKAARQSLTTLQTEATAALGEANITRGCTCSALGYRSFLQNMRQHSPTTDDHTNSHGLLEKFDLVVEDISCDWKVLDTGQVMAPSDSSYEEAFEFLQNNRPQIRHQLETYNTNLEAFAYISGRCADAMHIKNITCGEGIRVADTIVACEELLKAVVGMTPRGSNGSLPHEMVRFIDTYTQGHNLCIDRTFGLGQDGVYTLPVDWFKW</sequence>
<evidence type="ECO:0000313" key="3">
    <source>
        <dbReference type="EMBL" id="RLN56428.1"/>
    </source>
</evidence>
<gene>
    <name evidence="2" type="ORF">BBJ29_001195</name>
    <name evidence="3" type="ORF">BBP00_00008015</name>
</gene>
<evidence type="ECO:0000313" key="5">
    <source>
        <dbReference type="Proteomes" id="UP000284657"/>
    </source>
</evidence>
<dbReference type="Proteomes" id="UP000277300">
    <property type="component" value="Unassembled WGS sequence"/>
</dbReference>
<name>A0A3F2RGN6_9STRA</name>
<feature type="domain" description="DUF4461" evidence="1">
    <location>
        <begin position="6"/>
        <end position="279"/>
    </location>
</feature>
<comment type="caution">
    <text evidence="3">The sequence shown here is derived from an EMBL/GenBank/DDBJ whole genome shotgun (WGS) entry which is preliminary data.</text>
</comment>
<dbReference type="OrthoDB" id="165559at2759"/>
<dbReference type="EMBL" id="MBAD02002119">
    <property type="protein sequence ID" value="RLN49663.1"/>
    <property type="molecule type" value="Genomic_DNA"/>
</dbReference>
<dbReference type="Pfam" id="PF14688">
    <property type="entry name" value="DUF4461"/>
    <property type="match status" value="1"/>
</dbReference>
<evidence type="ECO:0000313" key="4">
    <source>
        <dbReference type="Proteomes" id="UP000277300"/>
    </source>
</evidence>
<evidence type="ECO:0000259" key="1">
    <source>
        <dbReference type="Pfam" id="PF14688"/>
    </source>
</evidence>
<protein>
    <recommendedName>
        <fullName evidence="1">DUF4461 domain-containing protein</fullName>
    </recommendedName>
</protein>
<dbReference type="EMBL" id="MBDO02000368">
    <property type="protein sequence ID" value="RLN56428.1"/>
    <property type="molecule type" value="Genomic_DNA"/>
</dbReference>
<organism evidence="3 4">
    <name type="scientific">Phytophthora kernoviae</name>
    <dbReference type="NCBI Taxonomy" id="325452"/>
    <lineage>
        <taxon>Eukaryota</taxon>
        <taxon>Sar</taxon>
        <taxon>Stramenopiles</taxon>
        <taxon>Oomycota</taxon>
        <taxon>Peronosporomycetes</taxon>
        <taxon>Peronosporales</taxon>
        <taxon>Peronosporaceae</taxon>
        <taxon>Phytophthora</taxon>
    </lineage>
</organism>
<dbReference type="Proteomes" id="UP000284657">
    <property type="component" value="Unassembled WGS sequence"/>
</dbReference>
<reference evidence="4 5" key="1">
    <citation type="submission" date="2018-07" db="EMBL/GenBank/DDBJ databases">
        <title>Genome sequencing of oomycete isolates from Chile give support for New Zealand origin for Phytophthora kernoviae and make available the first Nothophytophthora sp. genome.</title>
        <authorList>
            <person name="Studholme D.J."/>
            <person name="Sanfuentes E."/>
            <person name="Panda P."/>
            <person name="Hill R."/>
            <person name="Sambles C."/>
            <person name="Grant M."/>
            <person name="Williams N.M."/>
            <person name="Mcdougal R.L."/>
        </authorList>
    </citation>
    <scope>NUCLEOTIDE SEQUENCE [LARGE SCALE GENOMIC DNA]</scope>
    <source>
        <strain evidence="3">Chile6</strain>
        <strain evidence="2">Chile7</strain>
    </source>
</reference>